<protein>
    <submittedName>
        <fullName evidence="2">YbaB/EbfC family nucleoid-associated protein</fullName>
    </submittedName>
</protein>
<dbReference type="AlphaFoldDB" id="A0A846XQE9"/>
<evidence type="ECO:0000256" key="1">
    <source>
        <dbReference type="SAM" id="MobiDB-lite"/>
    </source>
</evidence>
<dbReference type="InterPro" id="IPR036894">
    <property type="entry name" value="YbaB-like_sf"/>
</dbReference>
<evidence type="ECO:0000313" key="2">
    <source>
        <dbReference type="EMBL" id="NKY36960.1"/>
    </source>
</evidence>
<dbReference type="GO" id="GO:0003677">
    <property type="term" value="F:DNA binding"/>
    <property type="evidence" value="ECO:0007669"/>
    <property type="project" value="InterPro"/>
</dbReference>
<dbReference type="InterPro" id="IPR004401">
    <property type="entry name" value="YbaB/EbfC"/>
</dbReference>
<reference evidence="2 3" key="1">
    <citation type="submission" date="2020-04" db="EMBL/GenBank/DDBJ databases">
        <title>MicrobeNet Type strains.</title>
        <authorList>
            <person name="Nicholson A.C."/>
        </authorList>
    </citation>
    <scope>NUCLEOTIDE SEQUENCE [LARGE SCALE GENOMIC DNA]</scope>
    <source>
        <strain evidence="2 3">DSM 45078</strain>
    </source>
</reference>
<dbReference type="EMBL" id="JAAXOO010000008">
    <property type="protein sequence ID" value="NKY36960.1"/>
    <property type="molecule type" value="Genomic_DNA"/>
</dbReference>
<comment type="caution">
    <text evidence="2">The sequence shown here is derived from an EMBL/GenBank/DDBJ whole genome shotgun (WGS) entry which is preliminary data.</text>
</comment>
<dbReference type="Pfam" id="PF02575">
    <property type="entry name" value="YbaB_DNA_bd"/>
    <property type="match status" value="1"/>
</dbReference>
<sequence>MVNERLQEDMATMLSGLSHQMRGIAEVQRKRSLLTATVLAEEKRIEVTVNADGVLIDTKFADDVLDLTMDEIAAALTEAVQDAAAQVQQKARELMDPLLAHRNAMPKLSEMVEGAPDLGGLIPQPPATPTVAPDSPDWPGNRPDEADASGPRSVVADRD</sequence>
<gene>
    <name evidence="2" type="ORF">HGA13_28405</name>
</gene>
<feature type="region of interest" description="Disordered" evidence="1">
    <location>
        <begin position="114"/>
        <end position="159"/>
    </location>
</feature>
<dbReference type="SUPFAM" id="SSF82607">
    <property type="entry name" value="YbaB-like"/>
    <property type="match status" value="1"/>
</dbReference>
<organism evidence="2 3">
    <name type="scientific">Nocardia speluncae</name>
    <dbReference type="NCBI Taxonomy" id="419477"/>
    <lineage>
        <taxon>Bacteria</taxon>
        <taxon>Bacillati</taxon>
        <taxon>Actinomycetota</taxon>
        <taxon>Actinomycetes</taxon>
        <taxon>Mycobacteriales</taxon>
        <taxon>Nocardiaceae</taxon>
        <taxon>Nocardia</taxon>
    </lineage>
</organism>
<keyword evidence="3" id="KW-1185">Reference proteome</keyword>
<dbReference type="Gene3D" id="3.30.1310.10">
    <property type="entry name" value="Nucleoid-associated protein YbaB-like domain"/>
    <property type="match status" value="1"/>
</dbReference>
<evidence type="ECO:0000313" key="3">
    <source>
        <dbReference type="Proteomes" id="UP000565715"/>
    </source>
</evidence>
<dbReference type="RefSeq" id="WP_084471035.1">
    <property type="nucleotide sequence ID" value="NZ_JAAXOO010000008.1"/>
</dbReference>
<name>A0A846XQE9_9NOCA</name>
<dbReference type="Proteomes" id="UP000565715">
    <property type="component" value="Unassembled WGS sequence"/>
</dbReference>
<accession>A0A846XQE9</accession>
<proteinExistence type="predicted"/>